<evidence type="ECO:0000313" key="1">
    <source>
        <dbReference type="EMBL" id="MBC5764307.1"/>
    </source>
</evidence>
<gene>
    <name evidence="1" type="ORF">H8R02_07595</name>
</gene>
<dbReference type="RefSeq" id="WP_187080784.1">
    <property type="nucleotide sequence ID" value="NZ_JACORU010000002.1"/>
</dbReference>
<protein>
    <submittedName>
        <fullName evidence="1">Uncharacterized protein</fullName>
    </submittedName>
</protein>
<dbReference type="EMBL" id="JACORU010000002">
    <property type="protein sequence ID" value="MBC5764307.1"/>
    <property type="molecule type" value="Genomic_DNA"/>
</dbReference>
<name>A0A923M507_9BURK</name>
<dbReference type="AlphaFoldDB" id="A0A923M507"/>
<organism evidence="1 2">
    <name type="scientific">Ramlibacter albus</name>
    <dbReference type="NCBI Taxonomy" id="2079448"/>
    <lineage>
        <taxon>Bacteria</taxon>
        <taxon>Pseudomonadati</taxon>
        <taxon>Pseudomonadota</taxon>
        <taxon>Betaproteobacteria</taxon>
        <taxon>Burkholderiales</taxon>
        <taxon>Comamonadaceae</taxon>
        <taxon>Ramlibacter</taxon>
    </lineage>
</organism>
<comment type="caution">
    <text evidence="1">The sequence shown here is derived from an EMBL/GenBank/DDBJ whole genome shotgun (WGS) entry which is preliminary data.</text>
</comment>
<evidence type="ECO:0000313" key="2">
    <source>
        <dbReference type="Proteomes" id="UP000596827"/>
    </source>
</evidence>
<accession>A0A923M507</accession>
<sequence>MTDERFKALLLELAHLGGLADPSQLVDTGRVKVGEVDVTIENGSSAAGDVMRFHVHVGDLSARGAPDAKALLKANYTASYAGSRFFGTVPLTSEAAATLDAPQASGMSAQELWAHLSQAAIEGKRLWDEACSQHGGHA</sequence>
<proteinExistence type="predicted"/>
<reference evidence="1" key="1">
    <citation type="submission" date="2020-08" db="EMBL/GenBank/DDBJ databases">
        <title>Ramlibacter sp. GTP1 16S ribosomal RNA gene genome sequencing and assembly.</title>
        <authorList>
            <person name="Kang M."/>
        </authorList>
    </citation>
    <scope>NUCLEOTIDE SEQUENCE</scope>
    <source>
        <strain evidence="1">GTP1</strain>
    </source>
</reference>
<keyword evidence="2" id="KW-1185">Reference proteome</keyword>
<dbReference type="Proteomes" id="UP000596827">
    <property type="component" value="Unassembled WGS sequence"/>
</dbReference>